<dbReference type="RefSeq" id="XP_028859755.1">
    <property type="nucleotide sequence ID" value="XM_029003308.1"/>
</dbReference>
<dbReference type="Proteomes" id="UP000219813">
    <property type="component" value="Chromosome 4"/>
</dbReference>
<evidence type="ECO:0000256" key="1">
    <source>
        <dbReference type="SAM" id="SignalP"/>
    </source>
</evidence>
<gene>
    <name evidence="2" type="primary">PmUG01_04030600</name>
    <name evidence="2" type="ORF">PMUG01_04030600</name>
</gene>
<organism evidence="2 3">
    <name type="scientific">Plasmodium malariae</name>
    <dbReference type="NCBI Taxonomy" id="5858"/>
    <lineage>
        <taxon>Eukaryota</taxon>
        <taxon>Sar</taxon>
        <taxon>Alveolata</taxon>
        <taxon>Apicomplexa</taxon>
        <taxon>Aconoidasida</taxon>
        <taxon>Haemosporida</taxon>
        <taxon>Plasmodiidae</taxon>
        <taxon>Plasmodium</taxon>
        <taxon>Plasmodium (Plasmodium)</taxon>
    </lineage>
</organism>
<name>A0A1D3JJC2_PLAMA</name>
<keyword evidence="3" id="KW-1185">Reference proteome</keyword>
<keyword evidence="1" id="KW-0732">Signal</keyword>
<feature type="chain" id="PRO_5008915786" evidence="1">
    <location>
        <begin position="31"/>
        <end position="112"/>
    </location>
</feature>
<dbReference type="EMBL" id="LT594625">
    <property type="protein sequence ID" value="SBT86610.1"/>
    <property type="molecule type" value="Genomic_DNA"/>
</dbReference>
<dbReference type="AlphaFoldDB" id="A0A1D3JJC2"/>
<evidence type="ECO:0000313" key="2">
    <source>
        <dbReference type="EMBL" id="SBT86610.1"/>
    </source>
</evidence>
<feature type="signal peptide" evidence="1">
    <location>
        <begin position="1"/>
        <end position="30"/>
    </location>
</feature>
<dbReference type="KEGG" id="pmal:PMUG01_04030600"/>
<dbReference type="GeneID" id="39867135"/>
<evidence type="ECO:0000313" key="3">
    <source>
        <dbReference type="Proteomes" id="UP000219813"/>
    </source>
</evidence>
<proteinExistence type="predicted"/>
<dbReference type="VEuPathDB" id="PlasmoDB:PmUG01_04030600"/>
<reference evidence="2 3" key="1">
    <citation type="submission" date="2016-06" db="EMBL/GenBank/DDBJ databases">
        <authorList>
            <consortium name="Pathogen Informatics"/>
        </authorList>
    </citation>
    <scope>NUCLEOTIDE SEQUENCE [LARGE SCALE GENOMIC DNA]</scope>
</reference>
<sequence>MKNFTKIPNFKFFILLAVALLCFILQNTQRWDDINTTVELQLSNRCLRNLSETFEGVLSAEYTRDTIDVDKKKKFFIKSNENYDRVIKELKELYNIKQENDDTYSENEGTNT</sequence>
<accession>A0A1D3JJC2</accession>
<protein>
    <submittedName>
        <fullName evidence="2">Uncharacterized protein</fullName>
    </submittedName>
</protein>